<dbReference type="GO" id="GO:0005815">
    <property type="term" value="C:microtubule organizing center"/>
    <property type="evidence" value="ECO:0007669"/>
    <property type="project" value="TreeGrafter"/>
</dbReference>
<keyword evidence="2" id="KW-1185">Reference proteome</keyword>
<dbReference type="Gene3D" id="2.130.10.10">
    <property type="entry name" value="YVTN repeat-like/Quinoprotein amine dehydrogenase"/>
    <property type="match status" value="1"/>
</dbReference>
<dbReference type="EMBL" id="VICG01000009">
    <property type="protein sequence ID" value="KAA8568424.1"/>
    <property type="molecule type" value="Genomic_DNA"/>
</dbReference>
<dbReference type="VEuPathDB" id="FungiDB:MFRU_051g00400"/>
<protein>
    <submittedName>
        <fullName evidence="1">Uncharacterized protein</fullName>
    </submittedName>
</protein>
<proteinExistence type="predicted"/>
<dbReference type="GO" id="GO:1990811">
    <property type="term" value="C:MWP complex"/>
    <property type="evidence" value="ECO:0007669"/>
    <property type="project" value="TreeGrafter"/>
</dbReference>
<gene>
    <name evidence="1" type="ORF">EYC84_007457</name>
</gene>
<dbReference type="Proteomes" id="UP000322873">
    <property type="component" value="Unassembled WGS sequence"/>
</dbReference>
<dbReference type="InterPro" id="IPR052778">
    <property type="entry name" value="Centrosome-WD_assoc"/>
</dbReference>
<reference evidence="1 2" key="1">
    <citation type="submission" date="2019-06" db="EMBL/GenBank/DDBJ databases">
        <title>Genome Sequence of the Brown Rot Fungal Pathogen Monilinia fructicola.</title>
        <authorList>
            <person name="De Miccolis Angelini R.M."/>
            <person name="Landi L."/>
            <person name="Abate D."/>
            <person name="Pollastro S."/>
            <person name="Romanazzi G."/>
            <person name="Faretra F."/>
        </authorList>
    </citation>
    <scope>NUCLEOTIDE SEQUENCE [LARGE SCALE GENOMIC DNA]</scope>
    <source>
        <strain evidence="1 2">Mfrc123</strain>
    </source>
</reference>
<organism evidence="1 2">
    <name type="scientific">Monilinia fructicola</name>
    <name type="common">Brown rot fungus</name>
    <name type="synonym">Ciboria fructicola</name>
    <dbReference type="NCBI Taxonomy" id="38448"/>
    <lineage>
        <taxon>Eukaryota</taxon>
        <taxon>Fungi</taxon>
        <taxon>Dikarya</taxon>
        <taxon>Ascomycota</taxon>
        <taxon>Pezizomycotina</taxon>
        <taxon>Leotiomycetes</taxon>
        <taxon>Helotiales</taxon>
        <taxon>Sclerotiniaceae</taxon>
        <taxon>Monilinia</taxon>
    </lineage>
</organism>
<comment type="caution">
    <text evidence="1">The sequence shown here is derived from an EMBL/GenBank/DDBJ whole genome shotgun (WGS) entry which is preliminary data.</text>
</comment>
<dbReference type="GO" id="GO:1990810">
    <property type="term" value="P:microtubule anchoring at mitotic spindle pole body"/>
    <property type="evidence" value="ECO:0007669"/>
    <property type="project" value="TreeGrafter"/>
</dbReference>
<evidence type="ECO:0000313" key="2">
    <source>
        <dbReference type="Proteomes" id="UP000322873"/>
    </source>
</evidence>
<evidence type="ECO:0000313" key="1">
    <source>
        <dbReference type="EMBL" id="KAA8568424.1"/>
    </source>
</evidence>
<dbReference type="PANTHER" id="PTHR16220:SF0">
    <property type="entry name" value="WD REPEAT-CONTAINING PROTEIN WRAP73"/>
    <property type="match status" value="1"/>
</dbReference>
<accession>A0A5M9JGC0</accession>
<dbReference type="InterPro" id="IPR015943">
    <property type="entry name" value="WD40/YVTN_repeat-like_dom_sf"/>
</dbReference>
<name>A0A5M9JGC0_MONFR</name>
<dbReference type="SUPFAM" id="SSF82171">
    <property type="entry name" value="DPP6 N-terminal domain-like"/>
    <property type="match status" value="1"/>
</dbReference>
<sequence>MGEAAVDIALCDLGILPDSKLDLDLPTFNAPSRKALSIDNIFEEGKRSSTRQLEGLQPFRLHDTYQAQANLSINQSVIPDIHACIQSTEPGNFWIFTFPTMRFSRSLKSSNQSLPSPNGEYIATILPSKLNIRETRSLEITRAISLPSELTAASVTSFLWSPSSNRILIASADVIRVFSPKDNHFSATITSPTSGTTKPTFISFGGTDDEVCIFSEFGLKLSIFNLGTSKSVEITSPKLFTPGTAAKGFSHRPRSGNLALLTRNGGKDVISIHKSGSLEVMRSWLPETIDAQGIAWSPDGRWITIWESASQGHKLLVYTADGHLYKVWNGPAPILEEEKDIALGAGIKLVEWSQTGAHIAIADYSRRVVLLAAPAFSESMILSHISSVNPTDTLHIWNEQILPSPNGGLTREFVRAKQPTSPPTATTIPTAEPKTGTNMMILDISGTLLATKVEEMPSAVWVWDVGSRSLRALLIMHAPVARMAFHPSVNELLMIRCEGEENKGRVQLWDPSWEAPRIINFGTRLPEGKIIGKSIIRWLNIASAFPSIFFSDSQDCILMSLSEPEDTEKVPWHDSEVRGVDIYGQTEESPLNLVGVEGKRPFRRVNTDVSTDNDNLYMDMSEGSEELDDTFHFRKPGHM</sequence>
<dbReference type="PANTHER" id="PTHR16220">
    <property type="entry name" value="WD REPEAT PROTEIN 8-RELATED"/>
    <property type="match status" value="1"/>
</dbReference>
<dbReference type="AlphaFoldDB" id="A0A5M9JGC0"/>